<reference evidence="2 3" key="1">
    <citation type="submission" date="2019-09" db="EMBL/GenBank/DDBJ databases">
        <authorList>
            <person name="Khan S.A."/>
            <person name="Jeon C.O."/>
            <person name="Chun B.H."/>
            <person name="Jeong S.E."/>
        </authorList>
    </citation>
    <scope>NUCLEOTIDE SEQUENCE [LARGE SCALE GENOMIC DNA]</scope>
    <source>
        <strain evidence="2 3">KCTC 42508</strain>
    </source>
</reference>
<dbReference type="RefSeq" id="WP_154918336.1">
    <property type="nucleotide sequence ID" value="NZ_VUOE01000001.1"/>
</dbReference>
<organism evidence="2 3">
    <name type="scientific">Maribacter flavus</name>
    <dbReference type="NCBI Taxonomy" id="1658664"/>
    <lineage>
        <taxon>Bacteria</taxon>
        <taxon>Pseudomonadati</taxon>
        <taxon>Bacteroidota</taxon>
        <taxon>Flavobacteriia</taxon>
        <taxon>Flavobacteriales</taxon>
        <taxon>Flavobacteriaceae</taxon>
        <taxon>Maribacter</taxon>
    </lineage>
</organism>
<dbReference type="Gene3D" id="3.30.70.100">
    <property type="match status" value="1"/>
</dbReference>
<dbReference type="PROSITE" id="PS50925">
    <property type="entry name" value="BLUF"/>
    <property type="match status" value="1"/>
</dbReference>
<dbReference type="GO" id="GO:0071949">
    <property type="term" value="F:FAD binding"/>
    <property type="evidence" value="ECO:0007669"/>
    <property type="project" value="InterPro"/>
</dbReference>
<gene>
    <name evidence="2" type="ORF">F0361_09800</name>
</gene>
<name>A0A5B2U024_9FLAO</name>
<evidence type="ECO:0000313" key="2">
    <source>
        <dbReference type="EMBL" id="KAA2219857.1"/>
    </source>
</evidence>
<comment type="caution">
    <text evidence="2">The sequence shown here is derived from an EMBL/GenBank/DDBJ whole genome shotgun (WGS) entry which is preliminary data.</text>
</comment>
<dbReference type="AlphaFoldDB" id="A0A5B2U024"/>
<dbReference type="GO" id="GO:0009882">
    <property type="term" value="F:blue light photoreceptor activity"/>
    <property type="evidence" value="ECO:0007669"/>
    <property type="project" value="InterPro"/>
</dbReference>
<evidence type="ECO:0000313" key="3">
    <source>
        <dbReference type="Proteomes" id="UP000323188"/>
    </source>
</evidence>
<dbReference type="Pfam" id="PF04940">
    <property type="entry name" value="BLUF"/>
    <property type="match status" value="1"/>
</dbReference>
<protein>
    <submittedName>
        <fullName evidence="2">BLUF domain-containing protein</fullName>
    </submittedName>
</protein>
<dbReference type="InterPro" id="IPR007024">
    <property type="entry name" value="BLUF_domain"/>
</dbReference>
<accession>A0A5B2U024</accession>
<sequence>MLSLIYRSEAAEGLPNDEIHDLMRNASRFNAQNEITGCLVYHRCHFIHMLEGEENMVRKLFGRISKDKRHSEIILLNLEENKFRLFSQFSTIYNNFCDESDQILHKKMLFHQVFHGSEIFKSPGSSKITLWVHVNKLLKKKTKLSFG</sequence>
<dbReference type="SUPFAM" id="SSF54975">
    <property type="entry name" value="Acylphosphatase/BLUF domain-like"/>
    <property type="match status" value="1"/>
</dbReference>
<dbReference type="SMART" id="SM01034">
    <property type="entry name" value="BLUF"/>
    <property type="match status" value="1"/>
</dbReference>
<dbReference type="InterPro" id="IPR036046">
    <property type="entry name" value="Acylphosphatase-like_dom_sf"/>
</dbReference>
<feature type="domain" description="BLUF" evidence="1">
    <location>
        <begin position="1"/>
        <end position="92"/>
    </location>
</feature>
<evidence type="ECO:0000259" key="1">
    <source>
        <dbReference type="PROSITE" id="PS50925"/>
    </source>
</evidence>
<dbReference type="Proteomes" id="UP000323188">
    <property type="component" value="Unassembled WGS sequence"/>
</dbReference>
<dbReference type="EMBL" id="VUOE01000001">
    <property type="protein sequence ID" value="KAA2219857.1"/>
    <property type="molecule type" value="Genomic_DNA"/>
</dbReference>
<proteinExistence type="predicted"/>